<feature type="compositionally biased region" description="Acidic residues" evidence="8">
    <location>
        <begin position="348"/>
        <end position="375"/>
    </location>
</feature>
<feature type="compositionally biased region" description="Polar residues" evidence="8">
    <location>
        <begin position="801"/>
        <end position="823"/>
    </location>
</feature>
<evidence type="ECO:0000313" key="11">
    <source>
        <dbReference type="Proteomes" id="UP000281245"/>
    </source>
</evidence>
<dbReference type="InterPro" id="IPR005635">
    <property type="entry name" value="Inner_centromere_prot_ARK-bd"/>
</dbReference>
<evidence type="ECO:0000313" key="10">
    <source>
        <dbReference type="EMBL" id="RMX84202.1"/>
    </source>
</evidence>
<feature type="region of interest" description="Disordered" evidence="8">
    <location>
        <begin position="646"/>
        <end position="1274"/>
    </location>
</feature>
<feature type="compositionally biased region" description="Polar residues" evidence="8">
    <location>
        <begin position="244"/>
        <end position="253"/>
    </location>
</feature>
<dbReference type="GO" id="GO:0005634">
    <property type="term" value="C:nucleus"/>
    <property type="evidence" value="ECO:0007669"/>
    <property type="project" value="UniProtKB-SubCell"/>
</dbReference>
<feature type="compositionally biased region" description="Acidic residues" evidence="8">
    <location>
        <begin position="512"/>
        <end position="523"/>
    </location>
</feature>
<feature type="compositionally biased region" description="Acidic residues" evidence="8">
    <location>
        <begin position="309"/>
        <end position="334"/>
    </location>
</feature>
<dbReference type="PANTHER" id="PTHR13142">
    <property type="entry name" value="INNER CENTROMERE PROTEIN"/>
    <property type="match status" value="1"/>
</dbReference>
<dbReference type="Pfam" id="PF03941">
    <property type="entry name" value="INCENP_ARK-bind"/>
    <property type="match status" value="1"/>
</dbReference>
<accession>A0A3M6X0B6</accession>
<evidence type="ECO:0000256" key="1">
    <source>
        <dbReference type="ARBA" id="ARBA00004123"/>
    </source>
</evidence>
<feature type="compositionally biased region" description="Basic and acidic residues" evidence="8">
    <location>
        <begin position="257"/>
        <end position="274"/>
    </location>
</feature>
<evidence type="ECO:0000256" key="8">
    <source>
        <dbReference type="SAM" id="MobiDB-lite"/>
    </source>
</evidence>
<dbReference type="GO" id="GO:0007059">
    <property type="term" value="P:chromosome segregation"/>
    <property type="evidence" value="ECO:0007669"/>
    <property type="project" value="UniProtKB-KW"/>
</dbReference>
<proteinExistence type="inferred from homology"/>
<feature type="compositionally biased region" description="Polar residues" evidence="8">
    <location>
        <begin position="562"/>
        <end position="578"/>
    </location>
</feature>
<feature type="compositionally biased region" description="Low complexity" evidence="8">
    <location>
        <begin position="646"/>
        <end position="656"/>
    </location>
</feature>
<feature type="compositionally biased region" description="Polar residues" evidence="8">
    <location>
        <begin position="1156"/>
        <end position="1165"/>
    </location>
</feature>
<dbReference type="OrthoDB" id="6123at2759"/>
<feature type="compositionally biased region" description="Basic and acidic residues" evidence="8">
    <location>
        <begin position="438"/>
        <end position="452"/>
    </location>
</feature>
<feature type="compositionally biased region" description="Polar residues" evidence="8">
    <location>
        <begin position="533"/>
        <end position="553"/>
    </location>
</feature>
<evidence type="ECO:0000256" key="4">
    <source>
        <dbReference type="ARBA" id="ARBA00022490"/>
    </source>
</evidence>
<evidence type="ECO:0000259" key="9">
    <source>
        <dbReference type="Pfam" id="PF03941"/>
    </source>
</evidence>
<feature type="compositionally biased region" description="Basic residues" evidence="8">
    <location>
        <begin position="132"/>
        <end position="143"/>
    </location>
</feature>
<feature type="compositionally biased region" description="Basic and acidic residues" evidence="8">
    <location>
        <begin position="995"/>
        <end position="1033"/>
    </location>
</feature>
<protein>
    <recommendedName>
        <fullName evidence="9">Inner centromere protein ARK-binding domain-containing protein</fullName>
    </recommendedName>
</protein>
<feature type="compositionally biased region" description="Polar residues" evidence="8">
    <location>
        <begin position="376"/>
        <end position="385"/>
    </location>
</feature>
<feature type="region of interest" description="Disordered" evidence="8">
    <location>
        <begin position="132"/>
        <end position="158"/>
    </location>
</feature>
<keyword evidence="5" id="KW-0159">Chromosome partition</keyword>
<feature type="domain" description="Inner centromere protein ARK-binding" evidence="9">
    <location>
        <begin position="1249"/>
        <end position="1309"/>
    </location>
</feature>
<evidence type="ECO:0000256" key="3">
    <source>
        <dbReference type="ARBA" id="ARBA00010042"/>
    </source>
</evidence>
<dbReference type="PANTHER" id="PTHR13142:SF1">
    <property type="entry name" value="INNER CENTROMERE PROTEIN"/>
    <property type="match status" value="1"/>
</dbReference>
<feature type="compositionally biased region" description="Basic and acidic residues" evidence="8">
    <location>
        <begin position="461"/>
        <end position="476"/>
    </location>
</feature>
<feature type="compositionally biased region" description="Acidic residues" evidence="8">
    <location>
        <begin position="1252"/>
        <end position="1265"/>
    </location>
</feature>
<feature type="compositionally biased region" description="Basic and acidic residues" evidence="8">
    <location>
        <begin position="729"/>
        <end position="799"/>
    </location>
</feature>
<feature type="compositionally biased region" description="Basic and acidic residues" evidence="8">
    <location>
        <begin position="187"/>
        <end position="197"/>
    </location>
</feature>
<evidence type="ECO:0000256" key="2">
    <source>
        <dbReference type="ARBA" id="ARBA00004186"/>
    </source>
</evidence>
<feature type="region of interest" description="Disordered" evidence="8">
    <location>
        <begin position="186"/>
        <end position="629"/>
    </location>
</feature>
<feature type="compositionally biased region" description="Polar residues" evidence="8">
    <location>
        <begin position="858"/>
        <end position="878"/>
    </location>
</feature>
<keyword evidence="6" id="KW-0206">Cytoskeleton</keyword>
<organism evidence="10 11">
    <name type="scientific">Hortaea werneckii</name>
    <name type="common">Black yeast</name>
    <name type="synonym">Cladosporium werneckii</name>
    <dbReference type="NCBI Taxonomy" id="91943"/>
    <lineage>
        <taxon>Eukaryota</taxon>
        <taxon>Fungi</taxon>
        <taxon>Dikarya</taxon>
        <taxon>Ascomycota</taxon>
        <taxon>Pezizomycotina</taxon>
        <taxon>Dothideomycetes</taxon>
        <taxon>Dothideomycetidae</taxon>
        <taxon>Mycosphaerellales</taxon>
        <taxon>Teratosphaeriaceae</taxon>
        <taxon>Hortaea</taxon>
    </lineage>
</organism>
<keyword evidence="7" id="KW-0539">Nucleus</keyword>
<dbReference type="GO" id="GO:0005819">
    <property type="term" value="C:spindle"/>
    <property type="evidence" value="ECO:0007669"/>
    <property type="project" value="UniProtKB-SubCell"/>
</dbReference>
<dbReference type="Proteomes" id="UP000281245">
    <property type="component" value="Unassembled WGS sequence"/>
</dbReference>
<feature type="compositionally biased region" description="Acidic residues" evidence="8">
    <location>
        <begin position="226"/>
        <end position="243"/>
    </location>
</feature>
<name>A0A3M6X0B6_HORWE</name>
<evidence type="ECO:0000256" key="5">
    <source>
        <dbReference type="ARBA" id="ARBA00022829"/>
    </source>
</evidence>
<evidence type="ECO:0000256" key="7">
    <source>
        <dbReference type="ARBA" id="ARBA00023242"/>
    </source>
</evidence>
<comment type="caution">
    <text evidence="10">The sequence shown here is derived from an EMBL/GenBank/DDBJ whole genome shotgun (WGS) entry which is preliminary data.</text>
</comment>
<gene>
    <name evidence="10" type="ORF">D0869_04740</name>
</gene>
<evidence type="ECO:0000256" key="6">
    <source>
        <dbReference type="ARBA" id="ARBA00023212"/>
    </source>
</evidence>
<sequence length="1363" mass="148962">MQSSAGNKKSEVKFMVDGAVCPERLAGTWELIARAGVGEMEVTCVRLASASVLASGGSDDTPIMAATKAKMPAVGSAQWIQNERDNGSQLVDQEVEEFSFSVRNEFEWLNEHMADIFSKKQMNFADAFKTPGKLRGKTPRTARKLNAVGGPSRPPLTDIFAPNTSVAPTLSAQKNNAFYDKVAQFQIREDAENDSPKTNRPTSRSKSPQRVGQPGNTDSGYHGMTEDEMEAMDAEAMAEENDTVADSQEQDQYAQMHMHDEARTEKVPLKDEQARPQPVETETGRTSEDSFSSARENVESRNEMREQQVEDSADEAEVNEAAAGEEEAEGEAEVSETPAAVHMHDSAAQEEEHEPEPEPELEPDAVDQDMEDEEVQQSPSDTSSPEKPIPRKSSFTFSSLPAREPLTAKRSFGGRNSQIEAVRHSVLAARAMTNASQTEDKAEQDTAEESRPQTKTSTQSLHEKIMMLGKTKEPRTSKSIPQNVLGSQPAVYPQLPSADAAETVANSAAEGSGEELEDEDDDWIAPSKPLAATQPTQANPVAQLNQPMSTTPAGSPERPTLHQKSISTTNIPSPSRPFSSHSTHGKSHGKSQSVSDPSFANVAGVMASTTPSGTPAKKGHEGHGTLSASKSRLWSALKSAKSIFASSASASAAAKLEASHQQSPSPKKKQNAPGAKALDDEFRADEDEQDVYNMPGALWSANQLDQQPQSSLSRPISSASDAPSRKTRSSTESDKRKDKEAKAAKKAEEELEKAREKERVKAAKEREAEEKRKAKEDVEARKAAEKAEAERRAKEEAEQARPTSAESQESSKENANPPQQPKQSILPPGKLRAPGRLMRPGTAQQSTSTRPAPVNIRVASQSQRLGQTAGPAQTSFNKSQHESAMPPPPPKTGLRTGSAAGGSVRASTAAPVSNARVRALEAAARKKEADERAAARKAEQKRELERKRAFRAEEERRAVEERQAAERARVEEARLEKEKRMKEAEARKQQQARLAEQRKAEEHKRFEEEKAKEEERKAQAARDLAESIKRERAAQPAQQHPRGDVAGGTLRQLGKQTIPQVNAAKPPKRIFSQEDDEHERPATGPQRPGVQRGPPSYQQNDAKRRRTNEEDEGGVGRNSVMAPPKRPSGMRKESNLKPFYSHAPPPAAHHAPSSSMFKSTVTAQHHLQHGGKPMHPSQTVAMSNARIPFAENANPPATSQHAMYQQHHGSENMQPGANKFKTPVRPAQVPKSAKSSPAYPKGDNIELPDIQTDSEDEDDDSEDEATGGGFRAPSWVASPALRELLTQQQLVDPETVFGPVGELKMEEVFKGGKNPDRAKRFRDRGSSARWVETGDAVTSAEKRRDMEMREKVVRDGGWRYEPS</sequence>
<dbReference type="VEuPathDB" id="FungiDB:BTJ68_04558"/>
<reference evidence="10 11" key="1">
    <citation type="journal article" date="2018" name="BMC Genomics">
        <title>Genomic evidence for intraspecific hybridization in a clonal and extremely halotolerant yeast.</title>
        <authorList>
            <person name="Gostincar C."/>
            <person name="Stajich J.E."/>
            <person name="Zupancic J."/>
            <person name="Zalar P."/>
            <person name="Gunde-Cimerman N."/>
        </authorList>
    </citation>
    <scope>NUCLEOTIDE SEQUENCE [LARGE SCALE GENOMIC DNA]</scope>
    <source>
        <strain evidence="10 11">EXF-6656</strain>
    </source>
</reference>
<feature type="compositionally biased region" description="Basic and acidic residues" evidence="8">
    <location>
        <begin position="923"/>
        <end position="988"/>
    </location>
</feature>
<comment type="similarity">
    <text evidence="3">Belongs to the INCENP family.</text>
</comment>
<feature type="compositionally biased region" description="Polar residues" evidence="8">
    <location>
        <begin position="700"/>
        <end position="721"/>
    </location>
</feature>
<keyword evidence="4" id="KW-0963">Cytoplasm</keyword>
<feature type="compositionally biased region" description="Polar residues" evidence="8">
    <location>
        <begin position="477"/>
        <end position="486"/>
    </location>
</feature>
<feature type="compositionally biased region" description="Polar residues" evidence="8">
    <location>
        <begin position="198"/>
        <end position="219"/>
    </location>
</feature>
<comment type="subcellular location">
    <subcellularLocation>
        <location evidence="2">Cytoplasm</location>
        <location evidence="2">Cytoskeleton</location>
        <location evidence="2">Spindle</location>
    </subcellularLocation>
    <subcellularLocation>
        <location evidence="1">Nucleus</location>
    </subcellularLocation>
</comment>
<feature type="compositionally biased region" description="Low complexity" evidence="8">
    <location>
        <begin position="1084"/>
        <end position="1095"/>
    </location>
</feature>
<dbReference type="EMBL" id="QWIJ01000297">
    <property type="protein sequence ID" value="RMX84202.1"/>
    <property type="molecule type" value="Genomic_DNA"/>
</dbReference>
<feature type="compositionally biased region" description="Basic and acidic residues" evidence="8">
    <location>
        <begin position="296"/>
        <end position="308"/>
    </location>
</feature>